<reference evidence="9" key="1">
    <citation type="submission" date="2010-08" db="EMBL/GenBank/DDBJ databases">
        <authorList>
            <consortium name="Caenorhabditis japonica Sequencing Consortium"/>
            <person name="Wilson R.K."/>
        </authorList>
    </citation>
    <scope>NUCLEOTIDE SEQUENCE [LARGE SCALE GENOMIC DNA]</scope>
    <source>
        <strain evidence="9">DF5081</strain>
    </source>
</reference>
<dbReference type="FunFam" id="3.20.20.100:FF:000002">
    <property type="entry name" value="2,5-diketo-D-gluconic acid reductase A"/>
    <property type="match status" value="1"/>
</dbReference>
<protein>
    <submittedName>
        <fullName evidence="8">Aldo_ket_red domain-containing protein</fullName>
    </submittedName>
</protein>
<dbReference type="InterPro" id="IPR023210">
    <property type="entry name" value="NADP_OxRdtase_dom"/>
</dbReference>
<dbReference type="PROSITE" id="PS00062">
    <property type="entry name" value="ALDOKETO_REDUCTASE_2"/>
    <property type="match status" value="1"/>
</dbReference>
<dbReference type="GO" id="GO:0016616">
    <property type="term" value="F:oxidoreductase activity, acting on the CH-OH group of donors, NAD or NADP as acceptor"/>
    <property type="evidence" value="ECO:0007669"/>
    <property type="project" value="UniProtKB-ARBA"/>
</dbReference>
<dbReference type="PRINTS" id="PR00069">
    <property type="entry name" value="ALDKETRDTASE"/>
</dbReference>
<feature type="domain" description="NADP-dependent oxidoreductase" evidence="7">
    <location>
        <begin position="23"/>
        <end position="273"/>
    </location>
</feature>
<dbReference type="PROSITE" id="PS00063">
    <property type="entry name" value="ALDOKETO_REDUCTASE_3"/>
    <property type="match status" value="1"/>
</dbReference>
<keyword evidence="2" id="KW-0521">NADP</keyword>
<name>A0A8R1I1Z2_CAEJA</name>
<dbReference type="EnsemblMetazoa" id="CJA18472.1">
    <property type="protein sequence ID" value="CJA18472.1"/>
    <property type="gene ID" value="WBGene00137678"/>
</dbReference>
<dbReference type="InterPro" id="IPR018170">
    <property type="entry name" value="Aldo/ket_reductase_CS"/>
</dbReference>
<evidence type="ECO:0000256" key="6">
    <source>
        <dbReference type="PIRSR" id="PIRSR000097-3"/>
    </source>
</evidence>
<dbReference type="Proteomes" id="UP000005237">
    <property type="component" value="Unassembled WGS sequence"/>
</dbReference>
<dbReference type="PANTHER" id="PTHR43827">
    <property type="entry name" value="2,5-DIKETO-D-GLUCONIC ACID REDUCTASE"/>
    <property type="match status" value="1"/>
</dbReference>
<feature type="binding site" evidence="5">
    <location>
        <position position="110"/>
    </location>
    <ligand>
        <name>substrate</name>
    </ligand>
</feature>
<keyword evidence="3" id="KW-0560">Oxidoreductase</keyword>
<feature type="active site" description="Proton donor" evidence="4">
    <location>
        <position position="46"/>
    </location>
</feature>
<dbReference type="InterPro" id="IPR020471">
    <property type="entry name" value="AKR"/>
</dbReference>
<reference evidence="8" key="2">
    <citation type="submission" date="2022-06" db="UniProtKB">
        <authorList>
            <consortium name="EnsemblMetazoa"/>
        </authorList>
    </citation>
    <scope>IDENTIFICATION</scope>
    <source>
        <strain evidence="8">DF5081</strain>
    </source>
</reference>
<evidence type="ECO:0000256" key="3">
    <source>
        <dbReference type="ARBA" id="ARBA00023002"/>
    </source>
</evidence>
<dbReference type="Pfam" id="PF00248">
    <property type="entry name" value="Aldo_ket_red"/>
    <property type="match status" value="1"/>
</dbReference>
<dbReference type="AlphaFoldDB" id="A0A8R1I1Z2"/>
<feature type="site" description="Lowers pKa of active site Tyr" evidence="6">
    <location>
        <position position="75"/>
    </location>
</feature>
<evidence type="ECO:0000313" key="8">
    <source>
        <dbReference type="EnsemblMetazoa" id="CJA18472.1"/>
    </source>
</evidence>
<evidence type="ECO:0000256" key="4">
    <source>
        <dbReference type="PIRSR" id="PIRSR000097-1"/>
    </source>
</evidence>
<accession>A0A8R1I1Z2</accession>
<comment type="similarity">
    <text evidence="1">Belongs to the aldo/keto reductase family.</text>
</comment>
<dbReference type="PANTHER" id="PTHR43827:SF3">
    <property type="entry name" value="NADP-DEPENDENT OXIDOREDUCTASE DOMAIN-CONTAINING PROTEIN"/>
    <property type="match status" value="1"/>
</dbReference>
<dbReference type="CDD" id="cd19071">
    <property type="entry name" value="AKR_AKR1-5-like"/>
    <property type="match status" value="1"/>
</dbReference>
<dbReference type="SUPFAM" id="SSF51430">
    <property type="entry name" value="NAD(P)-linked oxidoreductase"/>
    <property type="match status" value="1"/>
</dbReference>
<dbReference type="PROSITE" id="PS00798">
    <property type="entry name" value="ALDOKETO_REDUCTASE_1"/>
    <property type="match status" value="1"/>
</dbReference>
<evidence type="ECO:0000259" key="7">
    <source>
        <dbReference type="Pfam" id="PF00248"/>
    </source>
</evidence>
<keyword evidence="9" id="KW-1185">Reference proteome</keyword>
<evidence type="ECO:0000256" key="1">
    <source>
        <dbReference type="ARBA" id="ARBA00007905"/>
    </source>
</evidence>
<dbReference type="InterPro" id="IPR036812">
    <property type="entry name" value="NAD(P)_OxRdtase_dom_sf"/>
</dbReference>
<organism evidence="8 9">
    <name type="scientific">Caenorhabditis japonica</name>
    <dbReference type="NCBI Taxonomy" id="281687"/>
    <lineage>
        <taxon>Eukaryota</taxon>
        <taxon>Metazoa</taxon>
        <taxon>Ecdysozoa</taxon>
        <taxon>Nematoda</taxon>
        <taxon>Chromadorea</taxon>
        <taxon>Rhabditida</taxon>
        <taxon>Rhabditina</taxon>
        <taxon>Rhabditomorpha</taxon>
        <taxon>Rhabditoidea</taxon>
        <taxon>Rhabditidae</taxon>
        <taxon>Peloderinae</taxon>
        <taxon>Caenorhabditis</taxon>
    </lineage>
</organism>
<evidence type="ECO:0000256" key="5">
    <source>
        <dbReference type="PIRSR" id="PIRSR000097-2"/>
    </source>
</evidence>
<evidence type="ECO:0000256" key="2">
    <source>
        <dbReference type="ARBA" id="ARBA00022857"/>
    </source>
</evidence>
<dbReference type="Gene3D" id="3.20.20.100">
    <property type="entry name" value="NADP-dependent oxidoreductase domain"/>
    <property type="match status" value="1"/>
</dbReference>
<proteinExistence type="inferred from homology"/>
<sequence length="287" mass="33097">MFQLKNGEELPKLALGTYLTDGEPLFNAVDQALKDGYRHFDTAKYYENEEDLGNAFKTLLPRHNLSTEQLYITTKIFPYASPDAGEKITADVEESLKWFGRSYLDLVLVHYPRPLETGDKDKRNKIYRKEAWLTLEKLKNSGKIRSIGVSNYEICHIEEMREYQTIQPQVNQCEYHPHFQRKPLKDYCQENGILFQAFSPLGRQNKQLLEDQTLARIAAEHHASVAAIILAWIMHGKVAVVAKSVTAARISENFGALKLNISEKEFEEINELDRQQPYVEDNGWECV</sequence>
<dbReference type="PIRSF" id="PIRSF000097">
    <property type="entry name" value="AKR"/>
    <property type="match status" value="1"/>
</dbReference>
<evidence type="ECO:0000313" key="9">
    <source>
        <dbReference type="Proteomes" id="UP000005237"/>
    </source>
</evidence>